<dbReference type="PROSITE" id="PS50975">
    <property type="entry name" value="ATP_GRASP"/>
    <property type="match status" value="1"/>
</dbReference>
<keyword evidence="1" id="KW-0067">ATP-binding</keyword>
<evidence type="ECO:0000313" key="3">
    <source>
        <dbReference type="EMBL" id="SDY18074.1"/>
    </source>
</evidence>
<dbReference type="AlphaFoldDB" id="A0A1H3HTI7"/>
<reference evidence="4" key="1">
    <citation type="submission" date="2016-10" db="EMBL/GenBank/DDBJ databases">
        <authorList>
            <person name="Varghese N."/>
            <person name="Submissions S."/>
        </authorList>
    </citation>
    <scope>NUCLEOTIDE SEQUENCE [LARGE SCALE GENOMIC DNA]</scope>
    <source>
        <strain evidence="4">SP</strain>
    </source>
</reference>
<name>A0A1H3HTI7_9BACI</name>
<dbReference type="Gene3D" id="3.30.470.20">
    <property type="entry name" value="ATP-grasp fold, B domain"/>
    <property type="match status" value="1"/>
</dbReference>
<proteinExistence type="predicted"/>
<dbReference type="GO" id="GO:0046872">
    <property type="term" value="F:metal ion binding"/>
    <property type="evidence" value="ECO:0007669"/>
    <property type="project" value="InterPro"/>
</dbReference>
<dbReference type="PANTHER" id="PTHR23132">
    <property type="entry name" value="D-ALANINE--D-ALANINE LIGASE"/>
    <property type="match status" value="1"/>
</dbReference>
<evidence type="ECO:0000259" key="2">
    <source>
        <dbReference type="PROSITE" id="PS50975"/>
    </source>
</evidence>
<dbReference type="GO" id="GO:0008716">
    <property type="term" value="F:D-alanine-D-alanine ligase activity"/>
    <property type="evidence" value="ECO:0007669"/>
    <property type="project" value="TreeGrafter"/>
</dbReference>
<keyword evidence="4" id="KW-1185">Reference proteome</keyword>
<dbReference type="Pfam" id="PF21360">
    <property type="entry name" value="PylC-like_N"/>
    <property type="match status" value="1"/>
</dbReference>
<protein>
    <submittedName>
        <fullName evidence="3">Carbamoyl-phosphate synthase large subunit</fullName>
    </submittedName>
</protein>
<dbReference type="Pfam" id="PF02655">
    <property type="entry name" value="ATP-grasp_3"/>
    <property type="match status" value="1"/>
</dbReference>
<dbReference type="InterPro" id="IPR048764">
    <property type="entry name" value="PylC_N"/>
</dbReference>
<dbReference type="Gene3D" id="3.40.50.20">
    <property type="match status" value="1"/>
</dbReference>
<feature type="domain" description="ATP-grasp" evidence="2">
    <location>
        <begin position="119"/>
        <end position="292"/>
    </location>
</feature>
<keyword evidence="1" id="KW-0547">Nucleotide-binding</keyword>
<dbReference type="Gene3D" id="3.30.1490.20">
    <property type="entry name" value="ATP-grasp fold, A domain"/>
    <property type="match status" value="1"/>
</dbReference>
<organism evidence="3 4">
    <name type="scientific">Evansella caseinilytica</name>
    <dbReference type="NCBI Taxonomy" id="1503961"/>
    <lineage>
        <taxon>Bacteria</taxon>
        <taxon>Bacillati</taxon>
        <taxon>Bacillota</taxon>
        <taxon>Bacilli</taxon>
        <taxon>Bacillales</taxon>
        <taxon>Bacillaceae</taxon>
        <taxon>Evansella</taxon>
    </lineage>
</organism>
<dbReference type="SUPFAM" id="SSF56059">
    <property type="entry name" value="Glutathione synthetase ATP-binding domain-like"/>
    <property type="match status" value="1"/>
</dbReference>
<dbReference type="OrthoDB" id="9803907at2"/>
<dbReference type="PANTHER" id="PTHR23132:SF14">
    <property type="entry name" value="ATP-GRASP DOMAIN-CONTAINING PROTEIN"/>
    <property type="match status" value="1"/>
</dbReference>
<dbReference type="InterPro" id="IPR003806">
    <property type="entry name" value="ATP-grasp_PylC-type"/>
</dbReference>
<evidence type="ECO:0000313" key="4">
    <source>
        <dbReference type="Proteomes" id="UP000198935"/>
    </source>
</evidence>
<dbReference type="InterPro" id="IPR013815">
    <property type="entry name" value="ATP_grasp_subdomain_1"/>
</dbReference>
<accession>A0A1H3HTI7</accession>
<dbReference type="Proteomes" id="UP000198935">
    <property type="component" value="Unassembled WGS sequence"/>
</dbReference>
<gene>
    <name evidence="3" type="ORF">SAMN05421736_101591</name>
</gene>
<sequence>MNVLITNIGRRGYLVDFIKAEESFCGQVFVADCDETASGLYSNHDGRFLLPRPVEEEARYVAELLSLCRQQAVDIVIPVIDPEIYLLSKHKELFAKERILVVVSDFGVLETCCSKLKMNDFLRKNGFDVVPTFTGIRQLEAAHAGGTIDFPVFIKPVNGSGSSNCGAVHSLEELNASFREQMLIQPLLTGDEYGVDVFNDSSGMPVRLVIKKKLAMRSGETDKAVTVFHEQIHSLALRLAKALKHFGPLDLDIIVEQGRLYVIDMNPRLGGGYPATHLAGVDFLQLLMQMHGGTDPAPEFNNYKAGLLTMKDIGIKTCITRS</sequence>
<dbReference type="STRING" id="1503961.SAMN05421736_101591"/>
<evidence type="ECO:0000256" key="1">
    <source>
        <dbReference type="PROSITE-ProRule" id="PRU00409"/>
    </source>
</evidence>
<dbReference type="EMBL" id="FNPI01000001">
    <property type="protein sequence ID" value="SDY18074.1"/>
    <property type="molecule type" value="Genomic_DNA"/>
</dbReference>
<dbReference type="GO" id="GO:0005524">
    <property type="term" value="F:ATP binding"/>
    <property type="evidence" value="ECO:0007669"/>
    <property type="project" value="UniProtKB-UniRule"/>
</dbReference>
<dbReference type="InterPro" id="IPR011761">
    <property type="entry name" value="ATP-grasp"/>
</dbReference>